<evidence type="ECO:0000256" key="1">
    <source>
        <dbReference type="SAM" id="Phobius"/>
    </source>
</evidence>
<keyword evidence="1" id="KW-0472">Membrane</keyword>
<dbReference type="EMBL" id="MHOK01000021">
    <property type="protein sequence ID" value="OGZ61569.1"/>
    <property type="molecule type" value="Genomic_DNA"/>
</dbReference>
<organism evidence="2 3">
    <name type="scientific">Candidatus Spechtbacteria bacterium RIFCSPLOWO2_12_FULL_38_22</name>
    <dbReference type="NCBI Taxonomy" id="1802165"/>
    <lineage>
        <taxon>Bacteria</taxon>
        <taxon>Candidatus Spechtiibacteriota</taxon>
    </lineage>
</organism>
<gene>
    <name evidence="2" type="ORF">A3F94_00310</name>
</gene>
<name>A0A1G2HGR3_9BACT</name>
<protein>
    <submittedName>
        <fullName evidence="2">Uncharacterized protein</fullName>
    </submittedName>
</protein>
<sequence>MRKLLNARTLIAVLASAASIIFISAFLTPSFGDESKENKDEIYLTAWPFIAARVEIENNDYSHSLGERFTVRYVVQYSSSHVNLDLDTAFNSIVFAPFELEGRPTILHRKIGRLPNNEGADVWEYVFEVKLFIVNGLVDRVYYLPQTSVDYIALDNVASGLIEVKNDWPVNITRNVTDIDVAELRNVKGPVKDNTSSISDKFGYAGVLFVVALIFLSMLWIYGPKFSQKKKTSTQEMSLAEKLNRFKDEIWLRKDSAKNRMIALQNLTLEIARVFRNISTASFFELFATGELGELFNKAFSPSADEDVSYEDVDAALDKVFAKTLDIKEFTDTGSNIKKERR</sequence>
<accession>A0A1G2HGR3</accession>
<keyword evidence="1" id="KW-1133">Transmembrane helix</keyword>
<keyword evidence="1" id="KW-0812">Transmembrane</keyword>
<feature type="transmembrane region" description="Helical" evidence="1">
    <location>
        <begin position="202"/>
        <end position="222"/>
    </location>
</feature>
<dbReference type="Proteomes" id="UP000176770">
    <property type="component" value="Unassembled WGS sequence"/>
</dbReference>
<evidence type="ECO:0000313" key="2">
    <source>
        <dbReference type="EMBL" id="OGZ61569.1"/>
    </source>
</evidence>
<dbReference type="AlphaFoldDB" id="A0A1G2HGR3"/>
<proteinExistence type="predicted"/>
<comment type="caution">
    <text evidence="2">The sequence shown here is derived from an EMBL/GenBank/DDBJ whole genome shotgun (WGS) entry which is preliminary data.</text>
</comment>
<dbReference type="STRING" id="1802165.A3F94_00310"/>
<reference evidence="2 3" key="1">
    <citation type="journal article" date="2016" name="Nat. Commun.">
        <title>Thousands of microbial genomes shed light on interconnected biogeochemical processes in an aquifer system.</title>
        <authorList>
            <person name="Anantharaman K."/>
            <person name="Brown C.T."/>
            <person name="Hug L.A."/>
            <person name="Sharon I."/>
            <person name="Castelle C.J."/>
            <person name="Probst A.J."/>
            <person name="Thomas B.C."/>
            <person name="Singh A."/>
            <person name="Wilkins M.J."/>
            <person name="Karaoz U."/>
            <person name="Brodie E.L."/>
            <person name="Williams K.H."/>
            <person name="Hubbard S.S."/>
            <person name="Banfield J.F."/>
        </authorList>
    </citation>
    <scope>NUCLEOTIDE SEQUENCE [LARGE SCALE GENOMIC DNA]</scope>
</reference>
<evidence type="ECO:0000313" key="3">
    <source>
        <dbReference type="Proteomes" id="UP000176770"/>
    </source>
</evidence>